<sequence>MASPSRWPEYTPSDRHAAADYYAHHPRWIPICGSLRVMYATLDNFFCWIDFKDLFPREMRLREWLSQANRRLIDDTADCRSLGRRCVSQILDRTVVVIDDALQGASEMGTHFHDLERRLALDWMLLRV</sequence>
<evidence type="ECO:0000313" key="1">
    <source>
        <dbReference type="EMBL" id="GAA0162254.1"/>
    </source>
</evidence>
<comment type="caution">
    <text evidence="1">The sequence shown here is derived from an EMBL/GenBank/DDBJ whole genome shotgun (WGS) entry which is preliminary data.</text>
</comment>
<name>A0AAV3QDZ9_LITER</name>
<dbReference type="EMBL" id="BAABME010004407">
    <property type="protein sequence ID" value="GAA0162254.1"/>
    <property type="molecule type" value="Genomic_DNA"/>
</dbReference>
<dbReference type="AlphaFoldDB" id="A0AAV3QDZ9"/>
<accession>A0AAV3QDZ9</accession>
<organism evidence="1 2">
    <name type="scientific">Lithospermum erythrorhizon</name>
    <name type="common">Purple gromwell</name>
    <name type="synonym">Lithospermum officinale var. erythrorhizon</name>
    <dbReference type="NCBI Taxonomy" id="34254"/>
    <lineage>
        <taxon>Eukaryota</taxon>
        <taxon>Viridiplantae</taxon>
        <taxon>Streptophyta</taxon>
        <taxon>Embryophyta</taxon>
        <taxon>Tracheophyta</taxon>
        <taxon>Spermatophyta</taxon>
        <taxon>Magnoliopsida</taxon>
        <taxon>eudicotyledons</taxon>
        <taxon>Gunneridae</taxon>
        <taxon>Pentapetalae</taxon>
        <taxon>asterids</taxon>
        <taxon>lamiids</taxon>
        <taxon>Boraginales</taxon>
        <taxon>Boraginaceae</taxon>
        <taxon>Boraginoideae</taxon>
        <taxon>Lithospermeae</taxon>
        <taxon>Lithospermum</taxon>
    </lineage>
</organism>
<reference evidence="1 2" key="1">
    <citation type="submission" date="2024-01" db="EMBL/GenBank/DDBJ databases">
        <title>The complete chloroplast genome sequence of Lithospermum erythrorhizon: insights into the phylogenetic relationship among Boraginaceae species and the maternal lineages of purple gromwells.</title>
        <authorList>
            <person name="Okada T."/>
            <person name="Watanabe K."/>
        </authorList>
    </citation>
    <scope>NUCLEOTIDE SEQUENCE [LARGE SCALE GENOMIC DNA]</scope>
</reference>
<dbReference type="Proteomes" id="UP001454036">
    <property type="component" value="Unassembled WGS sequence"/>
</dbReference>
<proteinExistence type="predicted"/>
<evidence type="ECO:0000313" key="2">
    <source>
        <dbReference type="Proteomes" id="UP001454036"/>
    </source>
</evidence>
<protein>
    <submittedName>
        <fullName evidence="1">Uncharacterized protein</fullName>
    </submittedName>
</protein>
<gene>
    <name evidence="1" type="ORF">LIER_18385</name>
</gene>
<keyword evidence="2" id="KW-1185">Reference proteome</keyword>